<dbReference type="Proteomes" id="UP001281130">
    <property type="component" value="Unassembled WGS sequence"/>
</dbReference>
<evidence type="ECO:0000313" key="3">
    <source>
        <dbReference type="EMBL" id="AHY45411.1"/>
    </source>
</evidence>
<feature type="transmembrane region" description="Helical" evidence="2">
    <location>
        <begin position="36"/>
        <end position="53"/>
    </location>
</feature>
<sequence>MSGEDYNIYDERPRKEPQRGQEPPEQKDRHPVASKVFAVLSFVFTGFGLIVALTSGGASVVPGFLAIISGLTAYALGARKLGIAAVVVAAVVMIFGVVASQGFIPGIEASDHAYPQDVEQQTGQ</sequence>
<organism evidence="3 5">
    <name type="scientific">Rubrobacter radiotolerans</name>
    <name type="common">Arthrobacter radiotolerans</name>
    <dbReference type="NCBI Taxonomy" id="42256"/>
    <lineage>
        <taxon>Bacteria</taxon>
        <taxon>Bacillati</taxon>
        <taxon>Actinomycetota</taxon>
        <taxon>Rubrobacteria</taxon>
        <taxon>Rubrobacterales</taxon>
        <taxon>Rubrobacteraceae</taxon>
        <taxon>Rubrobacter</taxon>
    </lineage>
</organism>
<keyword evidence="5" id="KW-1185">Reference proteome</keyword>
<dbReference type="HOGENOM" id="CLU_2002209_0_0_11"/>
<dbReference type="EMBL" id="CP007514">
    <property type="protein sequence ID" value="AHY45411.1"/>
    <property type="molecule type" value="Genomic_DNA"/>
</dbReference>
<evidence type="ECO:0000256" key="1">
    <source>
        <dbReference type="SAM" id="MobiDB-lite"/>
    </source>
</evidence>
<evidence type="ECO:0000256" key="2">
    <source>
        <dbReference type="SAM" id="Phobius"/>
    </source>
</evidence>
<reference evidence="4" key="2">
    <citation type="submission" date="2023-11" db="EMBL/GenBank/DDBJ databases">
        <title>MicrobeMod: A computational toolkit for identifying prokaryotic methylation and restriction-modification with nanopore sequencing.</title>
        <authorList>
            <person name="Crits-Christoph A."/>
            <person name="Kang S.C."/>
            <person name="Lee H."/>
            <person name="Ostrov N."/>
        </authorList>
    </citation>
    <scope>NUCLEOTIDE SEQUENCE</scope>
    <source>
        <strain evidence="4">ATCC 51242</strain>
    </source>
</reference>
<dbReference type="OrthoDB" id="9966899at2"/>
<dbReference type="AlphaFoldDB" id="A0A023WZM9"/>
<feature type="transmembrane region" description="Helical" evidence="2">
    <location>
        <begin position="59"/>
        <end position="76"/>
    </location>
</feature>
<name>A0A023WZM9_RUBRA</name>
<gene>
    <name evidence="3" type="ORF">RradSPS_0128</name>
    <name evidence="4" type="ORF">SIL72_02155</name>
</gene>
<feature type="region of interest" description="Disordered" evidence="1">
    <location>
        <begin position="1"/>
        <end position="30"/>
    </location>
</feature>
<evidence type="ECO:0000313" key="4">
    <source>
        <dbReference type="EMBL" id="MDX5892822.1"/>
    </source>
</evidence>
<proteinExistence type="predicted"/>
<accession>A0A023WZM9</accession>
<dbReference type="Proteomes" id="UP000025229">
    <property type="component" value="Chromosome"/>
</dbReference>
<reference evidence="3 5" key="1">
    <citation type="submission" date="2014-03" db="EMBL/GenBank/DDBJ databases">
        <title>Complete genome sequence of the Radio-Resistant Rubrobacter radiotolerans RSPS-4.</title>
        <authorList>
            <person name="Egas C.C."/>
            <person name="Barroso C.C."/>
            <person name="Froufe H.J.C."/>
            <person name="Pacheco J.J."/>
            <person name="Albuquerque L.L."/>
            <person name="da Costa M.M.S."/>
        </authorList>
    </citation>
    <scope>NUCLEOTIDE SEQUENCE [LARGE SCALE GENOMIC DNA]</scope>
    <source>
        <strain evidence="3 5">RSPS-4</strain>
    </source>
</reference>
<feature type="compositionally biased region" description="Basic and acidic residues" evidence="1">
    <location>
        <begin position="9"/>
        <end position="30"/>
    </location>
</feature>
<dbReference type="RefSeq" id="WP_038680003.1">
    <property type="nucleotide sequence ID" value="NZ_CP007514.1"/>
</dbReference>
<feature type="transmembrane region" description="Helical" evidence="2">
    <location>
        <begin position="83"/>
        <end position="104"/>
    </location>
</feature>
<protein>
    <submittedName>
        <fullName evidence="3">Uncharacterized protein</fullName>
    </submittedName>
</protein>
<dbReference type="KEGG" id="rrd:RradSPS_0128"/>
<evidence type="ECO:0000313" key="5">
    <source>
        <dbReference type="Proteomes" id="UP000025229"/>
    </source>
</evidence>
<dbReference type="EMBL" id="JAWXXX010000001">
    <property type="protein sequence ID" value="MDX5892822.1"/>
    <property type="molecule type" value="Genomic_DNA"/>
</dbReference>
<keyword evidence="2" id="KW-1133">Transmembrane helix</keyword>
<keyword evidence="2" id="KW-0472">Membrane</keyword>
<keyword evidence="2" id="KW-0812">Transmembrane</keyword>